<proteinExistence type="predicted"/>
<accession>A0A8S5PA40</accession>
<sequence>MPLVFLHYLNVLYFVSLEEASKELGRNARN</sequence>
<dbReference type="EMBL" id="BK015358">
    <property type="protein sequence ID" value="DAE03076.1"/>
    <property type="molecule type" value="Genomic_DNA"/>
</dbReference>
<evidence type="ECO:0000313" key="1">
    <source>
        <dbReference type="EMBL" id="DAE03076.1"/>
    </source>
</evidence>
<name>A0A8S5PA40_9CAUD</name>
<reference evidence="1" key="1">
    <citation type="journal article" date="2021" name="Proc. Natl. Acad. Sci. U.S.A.">
        <title>A Catalog of Tens of Thousands of Viruses from Human Metagenomes Reveals Hidden Associations with Chronic Diseases.</title>
        <authorList>
            <person name="Tisza M.J."/>
            <person name="Buck C.B."/>
        </authorList>
    </citation>
    <scope>NUCLEOTIDE SEQUENCE</scope>
    <source>
        <strain evidence="1">Ct2QJ10</strain>
    </source>
</reference>
<organism evidence="1">
    <name type="scientific">Siphoviridae sp. ct2QJ10</name>
    <dbReference type="NCBI Taxonomy" id="2825315"/>
    <lineage>
        <taxon>Viruses</taxon>
        <taxon>Duplodnaviria</taxon>
        <taxon>Heunggongvirae</taxon>
        <taxon>Uroviricota</taxon>
        <taxon>Caudoviricetes</taxon>
    </lineage>
</organism>
<protein>
    <submittedName>
        <fullName evidence="1">Uncharacterized protein</fullName>
    </submittedName>
</protein>